<dbReference type="PANTHER" id="PTHR32309:SF13">
    <property type="entry name" value="FERRIC ENTEROBACTIN TRANSPORT PROTEIN FEPE"/>
    <property type="match status" value="1"/>
</dbReference>
<evidence type="ECO:0000256" key="2">
    <source>
        <dbReference type="ARBA" id="ARBA00022475"/>
    </source>
</evidence>
<keyword evidence="4 7" id="KW-1133">Transmembrane helix</keyword>
<dbReference type="GO" id="GO:0004713">
    <property type="term" value="F:protein tyrosine kinase activity"/>
    <property type="evidence" value="ECO:0007669"/>
    <property type="project" value="TreeGrafter"/>
</dbReference>
<evidence type="ECO:0000313" key="9">
    <source>
        <dbReference type="EMBL" id="PSJ59741.1"/>
    </source>
</evidence>
<reference evidence="9 10" key="1">
    <citation type="submission" date="2018-03" db="EMBL/GenBank/DDBJ databases">
        <title>The draft genome of Mesorhizobium soli JCM 19897.</title>
        <authorList>
            <person name="Li L."/>
            <person name="Liu L."/>
            <person name="Liang L."/>
            <person name="Wang T."/>
            <person name="Zhang X."/>
        </authorList>
    </citation>
    <scope>NUCLEOTIDE SEQUENCE [LARGE SCALE GENOMIC DNA]</scope>
    <source>
        <strain evidence="9 10">JCM 19897</strain>
    </source>
</reference>
<dbReference type="InterPro" id="IPR003856">
    <property type="entry name" value="LPS_length_determ_N"/>
</dbReference>
<accession>A0A2P7SBK8</accession>
<dbReference type="AlphaFoldDB" id="A0A2P7SBK8"/>
<feature type="transmembrane region" description="Helical" evidence="7">
    <location>
        <begin position="27"/>
        <end position="47"/>
    </location>
</feature>
<dbReference type="EMBL" id="PXYL01000007">
    <property type="protein sequence ID" value="PSJ59741.1"/>
    <property type="molecule type" value="Genomic_DNA"/>
</dbReference>
<evidence type="ECO:0000259" key="8">
    <source>
        <dbReference type="Pfam" id="PF02706"/>
    </source>
</evidence>
<dbReference type="InterPro" id="IPR027417">
    <property type="entry name" value="P-loop_NTPase"/>
</dbReference>
<comment type="caution">
    <text evidence="9">The sequence shown here is derived from an EMBL/GenBank/DDBJ whole genome shotgun (WGS) entry which is preliminary data.</text>
</comment>
<evidence type="ECO:0000313" key="10">
    <source>
        <dbReference type="Proteomes" id="UP000240653"/>
    </source>
</evidence>
<dbReference type="Gene3D" id="3.40.50.300">
    <property type="entry name" value="P-loop containing nucleotide triphosphate hydrolases"/>
    <property type="match status" value="1"/>
</dbReference>
<evidence type="ECO:0000256" key="5">
    <source>
        <dbReference type="ARBA" id="ARBA00023136"/>
    </source>
</evidence>
<comment type="subcellular location">
    <subcellularLocation>
        <location evidence="1">Cell membrane</location>
        <topology evidence="1">Multi-pass membrane protein</topology>
    </subcellularLocation>
</comment>
<feature type="transmembrane region" description="Helical" evidence="7">
    <location>
        <begin position="222"/>
        <end position="243"/>
    </location>
</feature>
<protein>
    <recommendedName>
        <fullName evidence="8">Polysaccharide chain length determinant N-terminal domain-containing protein</fullName>
    </recommendedName>
</protein>
<organism evidence="9 10">
    <name type="scientific">Pseudaminobacter soli</name>
    <name type="common">ex Li et al. 2025</name>
    <dbReference type="NCBI Taxonomy" id="1295366"/>
    <lineage>
        <taxon>Bacteria</taxon>
        <taxon>Pseudomonadati</taxon>
        <taxon>Pseudomonadota</taxon>
        <taxon>Alphaproteobacteria</taxon>
        <taxon>Hyphomicrobiales</taxon>
        <taxon>Phyllobacteriaceae</taxon>
        <taxon>Pseudaminobacter</taxon>
    </lineage>
</organism>
<dbReference type="InterPro" id="IPR050445">
    <property type="entry name" value="Bact_polysacc_biosynth/exp"/>
</dbReference>
<keyword evidence="5 7" id="KW-0472">Membrane</keyword>
<feature type="domain" description="Polysaccharide chain length determinant N-terminal" evidence="8">
    <location>
        <begin position="16"/>
        <end position="104"/>
    </location>
</feature>
<sequence>MSGVQSTAGDIGGDTQKLFASLAGNSVRILVVALVVASVAFALASMVTPRYQAETRLLIETREAASTGTEPAVSDRPIFDKDAVASQVEVISSADILKQVARDLGLAKLPEFDPSADMSLQSSLLILAGLKPDPLEIPAEERVLKAMRERLDVHQVERPRIVVIAFSSHDPKLAADVPNAVADAYLKVSRDAALAKDRGYLPADARIFTRAAVPAEPYFPKIIPIVSAAFVASLLVMAAGTLFRELFSARAMRPAPGARFAPVEQVAMPVVRDEPAEDQPLAETLTPEPATPEPALGVKPELTHAVERSSRPVRKLGEIGISRAAERLISSDANCAIFISPEGDEAAAIAVLVAREIADVGLRVLLLDLTVSGAASRPMLDGARYPGITNLLTAQAQFTDVIHADHYSGCHVIPVGTADPERAMRAVDRLPIILESLTTAYDIVVVECGPIDADGIRRLVGEGTEVVVSVIEPGEEVMVAAENLRVGGFPGLILVTPAGYERPSSPAHGRSAA</sequence>
<evidence type="ECO:0000256" key="1">
    <source>
        <dbReference type="ARBA" id="ARBA00004651"/>
    </source>
</evidence>
<evidence type="ECO:0000256" key="3">
    <source>
        <dbReference type="ARBA" id="ARBA00022692"/>
    </source>
</evidence>
<feature type="compositionally biased region" description="Low complexity" evidence="6">
    <location>
        <begin position="281"/>
        <end position="296"/>
    </location>
</feature>
<dbReference type="PANTHER" id="PTHR32309">
    <property type="entry name" value="TYROSINE-PROTEIN KINASE"/>
    <property type="match status" value="1"/>
</dbReference>
<feature type="region of interest" description="Disordered" evidence="6">
    <location>
        <begin position="278"/>
        <end position="302"/>
    </location>
</feature>
<dbReference type="OrthoDB" id="7786248at2"/>
<dbReference type="SUPFAM" id="SSF52540">
    <property type="entry name" value="P-loop containing nucleoside triphosphate hydrolases"/>
    <property type="match status" value="1"/>
</dbReference>
<gene>
    <name evidence="9" type="ORF">C7I85_15445</name>
</gene>
<proteinExistence type="predicted"/>
<dbReference type="Proteomes" id="UP000240653">
    <property type="component" value="Unassembled WGS sequence"/>
</dbReference>
<evidence type="ECO:0000256" key="4">
    <source>
        <dbReference type="ARBA" id="ARBA00022989"/>
    </source>
</evidence>
<dbReference type="Pfam" id="PF02706">
    <property type="entry name" value="Wzz"/>
    <property type="match status" value="1"/>
</dbReference>
<dbReference type="GO" id="GO:0005886">
    <property type="term" value="C:plasma membrane"/>
    <property type="evidence" value="ECO:0007669"/>
    <property type="project" value="UniProtKB-SubCell"/>
</dbReference>
<evidence type="ECO:0000256" key="7">
    <source>
        <dbReference type="SAM" id="Phobius"/>
    </source>
</evidence>
<keyword evidence="2" id="KW-1003">Cell membrane</keyword>
<keyword evidence="10" id="KW-1185">Reference proteome</keyword>
<keyword evidence="3 7" id="KW-0812">Transmembrane</keyword>
<evidence type="ECO:0000256" key="6">
    <source>
        <dbReference type="SAM" id="MobiDB-lite"/>
    </source>
</evidence>
<dbReference type="RefSeq" id="WP_106724884.1">
    <property type="nucleotide sequence ID" value="NZ_PXYL01000007.1"/>
</dbReference>
<name>A0A2P7SBK8_9HYPH</name>